<dbReference type="GO" id="GO:0050660">
    <property type="term" value="F:flavin adenine dinucleotide binding"/>
    <property type="evidence" value="ECO:0007669"/>
    <property type="project" value="InterPro"/>
</dbReference>
<evidence type="ECO:0000256" key="3">
    <source>
        <dbReference type="ARBA" id="ARBA00022630"/>
    </source>
</evidence>
<dbReference type="InterPro" id="IPR020946">
    <property type="entry name" value="Flavin_mOase-like"/>
</dbReference>
<evidence type="ECO:0000313" key="8">
    <source>
        <dbReference type="EMBL" id="KAF5389126.1"/>
    </source>
</evidence>
<keyword evidence="9" id="KW-1185">Reference proteome</keyword>
<comment type="cofactor">
    <cofactor evidence="1">
        <name>FAD</name>
        <dbReference type="ChEBI" id="CHEBI:57692"/>
    </cofactor>
</comment>
<dbReference type="InterPro" id="IPR036188">
    <property type="entry name" value="FAD/NAD-bd_sf"/>
</dbReference>
<dbReference type="EMBL" id="JAACJN010000024">
    <property type="protein sequence ID" value="KAF5389126.1"/>
    <property type="molecule type" value="Genomic_DNA"/>
</dbReference>
<protein>
    <recommendedName>
        <fullName evidence="10">Cyclopentanone 1,2-monooxygenase</fullName>
    </recommendedName>
</protein>
<proteinExistence type="inferred from homology"/>
<dbReference type="GO" id="GO:0004499">
    <property type="term" value="F:N,N-dimethylaniline monooxygenase activity"/>
    <property type="evidence" value="ECO:0007669"/>
    <property type="project" value="InterPro"/>
</dbReference>
<keyword evidence="7" id="KW-0503">Monooxygenase</keyword>
<organism evidence="8 9">
    <name type="scientific">Collybiopsis confluens</name>
    <dbReference type="NCBI Taxonomy" id="2823264"/>
    <lineage>
        <taxon>Eukaryota</taxon>
        <taxon>Fungi</taxon>
        <taxon>Dikarya</taxon>
        <taxon>Basidiomycota</taxon>
        <taxon>Agaricomycotina</taxon>
        <taxon>Agaricomycetes</taxon>
        <taxon>Agaricomycetidae</taxon>
        <taxon>Agaricales</taxon>
        <taxon>Marasmiineae</taxon>
        <taxon>Omphalotaceae</taxon>
        <taxon>Collybiopsis</taxon>
    </lineage>
</organism>
<evidence type="ECO:0000256" key="2">
    <source>
        <dbReference type="ARBA" id="ARBA00010139"/>
    </source>
</evidence>
<evidence type="ECO:0000256" key="5">
    <source>
        <dbReference type="ARBA" id="ARBA00022857"/>
    </source>
</evidence>
<keyword evidence="5" id="KW-0521">NADP</keyword>
<dbReference type="PANTHER" id="PTHR43098:SF3">
    <property type="entry name" value="L-ORNITHINE N(5)-MONOOXYGENASE-RELATED"/>
    <property type="match status" value="1"/>
</dbReference>
<keyword evidence="6" id="KW-0560">Oxidoreductase</keyword>
<dbReference type="Pfam" id="PF00743">
    <property type="entry name" value="FMO-like"/>
    <property type="match status" value="1"/>
</dbReference>
<evidence type="ECO:0000256" key="6">
    <source>
        <dbReference type="ARBA" id="ARBA00023002"/>
    </source>
</evidence>
<dbReference type="SUPFAM" id="SSF51905">
    <property type="entry name" value="FAD/NAD(P)-binding domain"/>
    <property type="match status" value="2"/>
</dbReference>
<dbReference type="OrthoDB" id="66881at2759"/>
<keyword evidence="3" id="KW-0285">Flavoprotein</keyword>
<accession>A0A8H5HTT0</accession>
<keyword evidence="4" id="KW-0274">FAD</keyword>
<evidence type="ECO:0000256" key="1">
    <source>
        <dbReference type="ARBA" id="ARBA00001974"/>
    </source>
</evidence>
<gene>
    <name evidence="8" type="ORF">D9757_004885</name>
</gene>
<reference evidence="8 9" key="1">
    <citation type="journal article" date="2020" name="ISME J.">
        <title>Uncovering the hidden diversity of litter-decomposition mechanisms in mushroom-forming fungi.</title>
        <authorList>
            <person name="Floudas D."/>
            <person name="Bentzer J."/>
            <person name="Ahren D."/>
            <person name="Johansson T."/>
            <person name="Persson P."/>
            <person name="Tunlid A."/>
        </authorList>
    </citation>
    <scope>NUCLEOTIDE SEQUENCE [LARGE SCALE GENOMIC DNA]</scope>
    <source>
        <strain evidence="8 9">CBS 406.79</strain>
    </source>
</reference>
<dbReference type="AlphaFoldDB" id="A0A8H5HTT0"/>
<dbReference type="InterPro" id="IPR000960">
    <property type="entry name" value="Flavin_mOase"/>
</dbReference>
<dbReference type="Proteomes" id="UP000518752">
    <property type="component" value="Unassembled WGS sequence"/>
</dbReference>
<dbReference type="Gene3D" id="3.50.50.60">
    <property type="entry name" value="FAD/NAD(P)-binding domain"/>
    <property type="match status" value="2"/>
</dbReference>
<dbReference type="PANTHER" id="PTHR43098">
    <property type="entry name" value="L-ORNITHINE N(5)-MONOOXYGENASE-RELATED"/>
    <property type="match status" value="1"/>
</dbReference>
<dbReference type="InterPro" id="IPR050775">
    <property type="entry name" value="FAD-binding_Monooxygenases"/>
</dbReference>
<evidence type="ECO:0008006" key="10">
    <source>
        <dbReference type="Google" id="ProtNLM"/>
    </source>
</evidence>
<dbReference type="PRINTS" id="PR00370">
    <property type="entry name" value="FMOXYGENASE"/>
</dbReference>
<comment type="similarity">
    <text evidence="2">Belongs to the FAD-binding monooxygenase family.</text>
</comment>
<sequence length="611" mass="69325">MDPVLHDLDALVVGAGFAGLYELHHLRSLGLQVKIYEEASDVGGVWYWNRYPGARVDSVVPVYEYQDEVLWRDFSWKERYPDWTELRRYFQYVDRKLDLRKDIVFNRRVVSATWSADENRWLVTSQDGSVVRPRFLLLCVGYATRPYIPSFEGMSNFKGQCHHTARWPQEGINLRGKRVAVIGTGASGVQVVQDVGPEAAQLTVFQRTPNIAFPMRQKALDEETSKQMKRKMYEMVFRRRRQTFGGHYYDLYPKNSSEATPEERYLMFEDLWSRCGGLELIAGNFKDIRRNQEANSELYAFWRSKVLDKIKDREVQDILAPKVPPHAVGAKRPSLEMGYFETFNLASVELVDLARNSIVQFTENGILTEDGRERDFDVIVLATGFHFLTGGITAIDLIGTDGMSIGDKWAKGVRTYLGMMSCKHPNMFFMYGVHAPTALANGPSCIEAQGEWINGCIKDMMDKGLTRIEPLQEAEEAWFEQVEQSMSEGLFEAPTSVFMGRNIPGQRSEPLLYVGGLPEYVRSFNPSSVSAMIRFDNLPPEVMQALCTPMHLVLAPAPSPSSPTHATGSLYIGAMAAISDHELLRSYRVSHFVQVLDAPGFLPFQRPTRMA</sequence>
<evidence type="ECO:0000313" key="9">
    <source>
        <dbReference type="Proteomes" id="UP000518752"/>
    </source>
</evidence>
<dbReference type="GO" id="GO:0050661">
    <property type="term" value="F:NADP binding"/>
    <property type="evidence" value="ECO:0007669"/>
    <property type="project" value="InterPro"/>
</dbReference>
<name>A0A8H5HTT0_9AGAR</name>
<comment type="caution">
    <text evidence="8">The sequence shown here is derived from an EMBL/GenBank/DDBJ whole genome shotgun (WGS) entry which is preliminary data.</text>
</comment>
<evidence type="ECO:0000256" key="4">
    <source>
        <dbReference type="ARBA" id="ARBA00022827"/>
    </source>
</evidence>
<evidence type="ECO:0000256" key="7">
    <source>
        <dbReference type="ARBA" id="ARBA00023033"/>
    </source>
</evidence>